<evidence type="ECO:0000256" key="1">
    <source>
        <dbReference type="ARBA" id="ARBA00000316"/>
    </source>
</evidence>
<dbReference type="PANTHER" id="PTHR30511:SF0">
    <property type="entry name" value="ALANINE RACEMASE, CATABOLIC-RELATED"/>
    <property type="match status" value="1"/>
</dbReference>
<dbReference type="SUPFAM" id="SSF51419">
    <property type="entry name" value="PLP-binding barrel"/>
    <property type="match status" value="1"/>
</dbReference>
<proteinExistence type="predicted"/>
<comment type="catalytic activity">
    <reaction evidence="1">
        <text>L-alanine = D-alanine</text>
        <dbReference type="Rhea" id="RHEA:20249"/>
        <dbReference type="ChEBI" id="CHEBI:57416"/>
        <dbReference type="ChEBI" id="CHEBI:57972"/>
        <dbReference type="EC" id="5.1.1.1"/>
    </reaction>
</comment>
<dbReference type="Gene3D" id="3.20.20.10">
    <property type="entry name" value="Alanine racemase"/>
    <property type="match status" value="1"/>
</dbReference>
<evidence type="ECO:0000256" key="3">
    <source>
        <dbReference type="ARBA" id="ARBA00013089"/>
    </source>
</evidence>
<reference evidence="8 9" key="1">
    <citation type="submission" date="2020-08" db="EMBL/GenBank/DDBJ databases">
        <title>Genomic Encyclopedia of Type Strains, Phase III (KMG-III): the genomes of soil and plant-associated and newly described type strains.</title>
        <authorList>
            <person name="Whitman W."/>
        </authorList>
    </citation>
    <scope>NUCLEOTIDE SEQUENCE [LARGE SCALE GENOMIC DNA]</scope>
    <source>
        <strain evidence="8 9">CECT 7015</strain>
    </source>
</reference>
<dbReference type="EMBL" id="JACHXN010000007">
    <property type="protein sequence ID" value="MBB3146229.1"/>
    <property type="molecule type" value="Genomic_DNA"/>
</dbReference>
<dbReference type="InterPro" id="IPR000821">
    <property type="entry name" value="Ala_racemase"/>
</dbReference>
<dbReference type="AlphaFoldDB" id="A0A839UCW3"/>
<dbReference type="GO" id="GO:0005829">
    <property type="term" value="C:cytosol"/>
    <property type="evidence" value="ECO:0007669"/>
    <property type="project" value="TreeGrafter"/>
</dbReference>
<name>A0A839UCW3_9HYPH</name>
<dbReference type="InterPro" id="IPR009006">
    <property type="entry name" value="Ala_racemase/Decarboxylase_C"/>
</dbReference>
<dbReference type="GO" id="GO:0030170">
    <property type="term" value="F:pyridoxal phosphate binding"/>
    <property type="evidence" value="ECO:0007669"/>
    <property type="project" value="TreeGrafter"/>
</dbReference>
<comment type="caution">
    <text evidence="8">The sequence shown here is derived from an EMBL/GenBank/DDBJ whole genome shotgun (WGS) entry which is preliminary data.</text>
</comment>
<dbReference type="GO" id="GO:0006522">
    <property type="term" value="P:alanine metabolic process"/>
    <property type="evidence" value="ECO:0007669"/>
    <property type="project" value="InterPro"/>
</dbReference>
<dbReference type="Proteomes" id="UP000554520">
    <property type="component" value="Unassembled WGS sequence"/>
</dbReference>
<dbReference type="GO" id="GO:0008784">
    <property type="term" value="F:alanine racemase activity"/>
    <property type="evidence" value="ECO:0007669"/>
    <property type="project" value="UniProtKB-EC"/>
</dbReference>
<dbReference type="SUPFAM" id="SSF50621">
    <property type="entry name" value="Alanine racemase C-terminal domain-like"/>
    <property type="match status" value="1"/>
</dbReference>
<dbReference type="SMART" id="SM01005">
    <property type="entry name" value="Ala_racemase_C"/>
    <property type="match status" value="1"/>
</dbReference>
<comment type="cofactor">
    <cofactor evidence="2 6">
        <name>pyridoxal 5'-phosphate</name>
        <dbReference type="ChEBI" id="CHEBI:597326"/>
    </cofactor>
</comment>
<keyword evidence="9" id="KW-1185">Reference proteome</keyword>
<evidence type="ECO:0000256" key="6">
    <source>
        <dbReference type="PIRSR" id="PIRSR600821-50"/>
    </source>
</evidence>
<dbReference type="InterPro" id="IPR011079">
    <property type="entry name" value="Ala_racemase_C"/>
</dbReference>
<dbReference type="PANTHER" id="PTHR30511">
    <property type="entry name" value="ALANINE RACEMASE"/>
    <property type="match status" value="1"/>
</dbReference>
<dbReference type="EC" id="5.1.1.1" evidence="3"/>
<sequence>MRTVPVPLSGVHAANQSSAAMLRGSWYEIDLDAICHNYRQLRSHLPCHVKVYACLKRNAYGCGAGPVASALAKEGVDGFAVASLLDAIAIRQEGLSQQLLLYPGALPAAAPTIQSLDLTVSVSSIAELAQWRAAITRPRVFIKVDLGFFRAGATPFDAGKLLAAAAGLADVQVEGIYAHMNELPTMQASDADKQLARMHAILREASGFGWRPAVVMMSSTEGVLNHPDMDFDAVDPGALFFGLPESDKPTRRVMLRPALKSICSSLVSVKRLDASLGPAPAFFGKNPGMILGVIGMGWGDGLPRHIPSGAVGLIRGRRARLLPPAHLEHIRIDLTDVPQARYGDQVVLLGRQGDQSITHEEAATFWGTDIVGLYAQLRDHIPRIYTARPTDKGIHNE</sequence>
<dbReference type="RefSeq" id="WP_183662072.1">
    <property type="nucleotide sequence ID" value="NZ_JACHXN010000007.1"/>
</dbReference>
<dbReference type="InterPro" id="IPR001608">
    <property type="entry name" value="Ala_racemase_N"/>
</dbReference>
<feature type="domain" description="Alanine racemase C-terminal" evidence="7">
    <location>
        <begin position="269"/>
        <end position="386"/>
    </location>
</feature>
<evidence type="ECO:0000256" key="4">
    <source>
        <dbReference type="ARBA" id="ARBA00022898"/>
    </source>
</evidence>
<feature type="modified residue" description="N6-(pyridoxal phosphate)lysine" evidence="6">
    <location>
        <position position="56"/>
    </location>
</feature>
<dbReference type="NCBIfam" id="TIGR00492">
    <property type="entry name" value="alr"/>
    <property type="match status" value="1"/>
</dbReference>
<dbReference type="Gene3D" id="2.40.37.10">
    <property type="entry name" value="Lyase, Ornithine Decarboxylase, Chain A, domain 1"/>
    <property type="match status" value="1"/>
</dbReference>
<gene>
    <name evidence="8" type="ORF">FHS21_002644</name>
</gene>
<dbReference type="Pfam" id="PF01168">
    <property type="entry name" value="Ala_racemase_N"/>
    <property type="match status" value="1"/>
</dbReference>
<protein>
    <recommendedName>
        <fullName evidence="3">alanine racemase</fullName>
        <ecNumber evidence="3">5.1.1.1</ecNumber>
    </recommendedName>
</protein>
<dbReference type="InterPro" id="IPR029066">
    <property type="entry name" value="PLP-binding_barrel"/>
</dbReference>
<evidence type="ECO:0000259" key="7">
    <source>
        <dbReference type="SMART" id="SM01005"/>
    </source>
</evidence>
<dbReference type="PRINTS" id="PR00992">
    <property type="entry name" value="ALARACEMASE"/>
</dbReference>
<evidence type="ECO:0000256" key="5">
    <source>
        <dbReference type="ARBA" id="ARBA00023235"/>
    </source>
</evidence>
<evidence type="ECO:0000313" key="9">
    <source>
        <dbReference type="Proteomes" id="UP000554520"/>
    </source>
</evidence>
<evidence type="ECO:0000313" key="8">
    <source>
        <dbReference type="EMBL" id="MBB3146229.1"/>
    </source>
</evidence>
<dbReference type="CDD" id="cd00430">
    <property type="entry name" value="PLPDE_III_AR"/>
    <property type="match status" value="1"/>
</dbReference>
<evidence type="ECO:0000256" key="2">
    <source>
        <dbReference type="ARBA" id="ARBA00001933"/>
    </source>
</evidence>
<dbReference type="Pfam" id="PF00842">
    <property type="entry name" value="Ala_racemase_C"/>
    <property type="match status" value="1"/>
</dbReference>
<keyword evidence="4 6" id="KW-0663">Pyridoxal phosphate</keyword>
<organism evidence="8 9">
    <name type="scientific">Phyllobacterium trifolii</name>
    <dbReference type="NCBI Taxonomy" id="300193"/>
    <lineage>
        <taxon>Bacteria</taxon>
        <taxon>Pseudomonadati</taxon>
        <taxon>Pseudomonadota</taxon>
        <taxon>Alphaproteobacteria</taxon>
        <taxon>Hyphomicrobiales</taxon>
        <taxon>Phyllobacteriaceae</taxon>
        <taxon>Phyllobacterium</taxon>
    </lineage>
</organism>
<accession>A0A839UCW3</accession>
<keyword evidence="5 8" id="KW-0413">Isomerase</keyword>